<keyword evidence="4" id="KW-1185">Reference proteome</keyword>
<feature type="domain" description="Serine aminopeptidase S33" evidence="2">
    <location>
        <begin position="28"/>
        <end position="134"/>
    </location>
</feature>
<keyword evidence="1" id="KW-0812">Transmembrane</keyword>
<proteinExistence type="predicted"/>
<sequence>MKETISVLTRDGVKIGASWFLANNPSEKVILINSATAVKQSYYHQFADFLAQKGFHVYTYDYRGIGESCARDKAYLQSNMKDWSKDMDAMISHITTLHPQSRLVIIGHSIGGQIIGMSRMAGYADSLIMVGAQTPYWKNYEGALMRMKLLLFWNILIPVLTRMFGYFPSSKLGLFEDLPAKVALQWARWARTPKYVFKDNPALKSSFEALDQRTLFVSFSDDALAPYKAVLDLKRFYKHARIEHWHIHPDDLVVKKIGHFGFFKKHMEMLMWHDMVRWIGTTIGIDRPKAA</sequence>
<dbReference type="InterPro" id="IPR022742">
    <property type="entry name" value="Hydrolase_4"/>
</dbReference>
<dbReference type="Pfam" id="PF12146">
    <property type="entry name" value="Hydrolase_4"/>
    <property type="match status" value="1"/>
</dbReference>
<comment type="caution">
    <text evidence="3">The sequence shown here is derived from an EMBL/GenBank/DDBJ whole genome shotgun (WGS) entry which is preliminary data.</text>
</comment>
<accession>A0A364Y5C6</accession>
<organism evidence="3 4">
    <name type="scientific">Pseudochryseolinea flava</name>
    <dbReference type="NCBI Taxonomy" id="2059302"/>
    <lineage>
        <taxon>Bacteria</taxon>
        <taxon>Pseudomonadati</taxon>
        <taxon>Bacteroidota</taxon>
        <taxon>Cytophagia</taxon>
        <taxon>Cytophagales</taxon>
        <taxon>Fulvivirgaceae</taxon>
        <taxon>Pseudochryseolinea</taxon>
    </lineage>
</organism>
<dbReference type="Gene3D" id="3.40.50.1820">
    <property type="entry name" value="alpha/beta hydrolase"/>
    <property type="match status" value="1"/>
</dbReference>
<keyword evidence="1" id="KW-0472">Membrane</keyword>
<reference evidence="3 4" key="1">
    <citation type="submission" date="2018-06" db="EMBL/GenBank/DDBJ databases">
        <title>Chryseolinea flavus sp. nov., a member of the phylum Bacteroidetes isolated from soil.</title>
        <authorList>
            <person name="Li Y."/>
            <person name="Wang J."/>
        </authorList>
    </citation>
    <scope>NUCLEOTIDE SEQUENCE [LARGE SCALE GENOMIC DNA]</scope>
    <source>
        <strain evidence="3 4">SDU1-6</strain>
    </source>
</reference>
<dbReference type="AlphaFoldDB" id="A0A364Y5C6"/>
<dbReference type="RefSeq" id="WP_112746757.1">
    <property type="nucleotide sequence ID" value="NZ_QMFY01000004.1"/>
</dbReference>
<feature type="transmembrane region" description="Helical" evidence="1">
    <location>
        <begin position="149"/>
        <end position="167"/>
    </location>
</feature>
<evidence type="ECO:0000313" key="4">
    <source>
        <dbReference type="Proteomes" id="UP000251889"/>
    </source>
</evidence>
<name>A0A364Y5C6_9BACT</name>
<gene>
    <name evidence="3" type="ORF">DQQ10_10190</name>
</gene>
<dbReference type="SUPFAM" id="SSF53474">
    <property type="entry name" value="alpha/beta-Hydrolases"/>
    <property type="match status" value="1"/>
</dbReference>
<dbReference type="InterPro" id="IPR029058">
    <property type="entry name" value="AB_hydrolase_fold"/>
</dbReference>
<evidence type="ECO:0000313" key="3">
    <source>
        <dbReference type="EMBL" id="RAW01271.1"/>
    </source>
</evidence>
<dbReference type="OrthoDB" id="9785076at2"/>
<evidence type="ECO:0000259" key="2">
    <source>
        <dbReference type="Pfam" id="PF12146"/>
    </source>
</evidence>
<dbReference type="InterPro" id="IPR017208">
    <property type="entry name" value="UCP037442_abhydr"/>
</dbReference>
<dbReference type="Proteomes" id="UP000251889">
    <property type="component" value="Unassembled WGS sequence"/>
</dbReference>
<evidence type="ECO:0000256" key="1">
    <source>
        <dbReference type="SAM" id="Phobius"/>
    </source>
</evidence>
<dbReference type="PIRSF" id="PIRSF037442">
    <property type="entry name" value="UCP037442_abhydr"/>
    <property type="match status" value="1"/>
</dbReference>
<keyword evidence="1" id="KW-1133">Transmembrane helix</keyword>
<protein>
    <recommendedName>
        <fullName evidence="2">Serine aminopeptidase S33 domain-containing protein</fullName>
    </recommendedName>
</protein>
<dbReference type="EMBL" id="QMFY01000004">
    <property type="protein sequence ID" value="RAW01271.1"/>
    <property type="molecule type" value="Genomic_DNA"/>
</dbReference>